<keyword evidence="1" id="KW-0647">Proteasome</keyword>
<keyword evidence="2" id="KW-1185">Reference proteome</keyword>
<dbReference type="AlphaFoldDB" id="A0A8J6A6I4"/>
<accession>A0A8J6A6I4</accession>
<reference evidence="1" key="1">
    <citation type="journal article" date="2021" name="Evol. Appl.">
        <title>The genome of the Pyrenean desman and the effects of bottlenecks and inbreeding on the genomic landscape of an endangered species.</title>
        <authorList>
            <person name="Escoda L."/>
            <person name="Castresana J."/>
        </authorList>
    </citation>
    <scope>NUCLEOTIDE SEQUENCE</scope>
    <source>
        <strain evidence="1">IBE-C5619</strain>
    </source>
</reference>
<dbReference type="GO" id="GO:0000502">
    <property type="term" value="C:proteasome complex"/>
    <property type="evidence" value="ECO:0007669"/>
    <property type="project" value="UniProtKB-KW"/>
</dbReference>
<evidence type="ECO:0000313" key="1">
    <source>
        <dbReference type="EMBL" id="KAG8515238.1"/>
    </source>
</evidence>
<comment type="caution">
    <text evidence="1">The sequence shown here is derived from an EMBL/GenBank/DDBJ whole genome shotgun (WGS) entry which is preliminary data.</text>
</comment>
<dbReference type="OrthoDB" id="10255768at2759"/>
<dbReference type="Proteomes" id="UP000700334">
    <property type="component" value="Unassembled WGS sequence"/>
</dbReference>
<organism evidence="1 2">
    <name type="scientific">Galemys pyrenaicus</name>
    <name type="common">Iberian desman</name>
    <name type="synonym">Pyrenean desman</name>
    <dbReference type="NCBI Taxonomy" id="202257"/>
    <lineage>
        <taxon>Eukaryota</taxon>
        <taxon>Metazoa</taxon>
        <taxon>Chordata</taxon>
        <taxon>Craniata</taxon>
        <taxon>Vertebrata</taxon>
        <taxon>Euteleostomi</taxon>
        <taxon>Mammalia</taxon>
        <taxon>Eutheria</taxon>
        <taxon>Laurasiatheria</taxon>
        <taxon>Eulipotyphla</taxon>
        <taxon>Talpidae</taxon>
        <taxon>Galemys</taxon>
    </lineage>
</organism>
<evidence type="ECO:0000313" key="2">
    <source>
        <dbReference type="Proteomes" id="UP000700334"/>
    </source>
</evidence>
<dbReference type="EMBL" id="JAGFMF010011712">
    <property type="protein sequence ID" value="KAG8515238.1"/>
    <property type="molecule type" value="Genomic_DNA"/>
</dbReference>
<name>A0A8J6A6I4_GALPY</name>
<proteinExistence type="predicted"/>
<sequence length="75" mass="8516">MIAKNPIGTLDLVLDRPSHIDKKMEHPLPDEKIKVISQIHTSRMMLTSDIMLGQLLLTKDEFSCGDICINVRMLL</sequence>
<protein>
    <submittedName>
        <fullName evidence="1">26S proteasome regulatory subunit 4</fullName>
    </submittedName>
</protein>
<gene>
    <name evidence="1" type="ORF">J0S82_008592</name>
</gene>